<dbReference type="EMBL" id="CAJNOL010004033">
    <property type="protein sequence ID" value="CAF1579492.1"/>
    <property type="molecule type" value="Genomic_DNA"/>
</dbReference>
<evidence type="ECO:0000313" key="4">
    <source>
        <dbReference type="Proteomes" id="UP000663870"/>
    </source>
</evidence>
<name>A0A815EBD6_9BILA</name>
<accession>A0A815EBD6</accession>
<gene>
    <name evidence="2" type="ORF">JXQ802_LOCUS46058</name>
    <name evidence="1" type="ORF">PYM288_LOCUS30330</name>
</gene>
<organism evidence="1 3">
    <name type="scientific">Rotaria sordida</name>
    <dbReference type="NCBI Taxonomy" id="392033"/>
    <lineage>
        <taxon>Eukaryota</taxon>
        <taxon>Metazoa</taxon>
        <taxon>Spiralia</taxon>
        <taxon>Gnathifera</taxon>
        <taxon>Rotifera</taxon>
        <taxon>Eurotatoria</taxon>
        <taxon>Bdelloidea</taxon>
        <taxon>Philodinida</taxon>
        <taxon>Philodinidae</taxon>
        <taxon>Rotaria</taxon>
    </lineage>
</organism>
<dbReference type="EMBL" id="CAJNOH010002771">
    <property type="protein sequence ID" value="CAF1309320.1"/>
    <property type="molecule type" value="Genomic_DNA"/>
</dbReference>
<keyword evidence="4" id="KW-1185">Reference proteome</keyword>
<protein>
    <submittedName>
        <fullName evidence="1">Uncharacterized protein</fullName>
    </submittedName>
</protein>
<feature type="non-terminal residue" evidence="1">
    <location>
        <position position="1"/>
    </location>
</feature>
<dbReference type="Proteomes" id="UP000663870">
    <property type="component" value="Unassembled WGS sequence"/>
</dbReference>
<proteinExistence type="predicted"/>
<sequence length="26" mass="3053">WSSEGRYMRYISGLIDGVMQCLSTIW</sequence>
<evidence type="ECO:0000313" key="2">
    <source>
        <dbReference type="EMBL" id="CAF1579492.1"/>
    </source>
</evidence>
<comment type="caution">
    <text evidence="1">The sequence shown here is derived from an EMBL/GenBank/DDBJ whole genome shotgun (WGS) entry which is preliminary data.</text>
</comment>
<dbReference type="AlphaFoldDB" id="A0A815EBD6"/>
<reference evidence="1" key="1">
    <citation type="submission" date="2021-02" db="EMBL/GenBank/DDBJ databases">
        <authorList>
            <person name="Nowell W R."/>
        </authorList>
    </citation>
    <scope>NUCLEOTIDE SEQUENCE</scope>
</reference>
<evidence type="ECO:0000313" key="3">
    <source>
        <dbReference type="Proteomes" id="UP000663854"/>
    </source>
</evidence>
<dbReference type="Proteomes" id="UP000663854">
    <property type="component" value="Unassembled WGS sequence"/>
</dbReference>
<evidence type="ECO:0000313" key="1">
    <source>
        <dbReference type="EMBL" id="CAF1309320.1"/>
    </source>
</evidence>